<keyword evidence="8" id="KW-1185">Reference proteome</keyword>
<dbReference type="PANTHER" id="PTHR23513:SF6">
    <property type="entry name" value="MAJOR FACILITATOR SUPERFAMILY ASSOCIATED DOMAIN-CONTAINING PROTEIN"/>
    <property type="match status" value="1"/>
</dbReference>
<keyword evidence="3 6" id="KW-0812">Transmembrane</keyword>
<accession>G0AC65</accession>
<reference evidence="7 8" key="1">
    <citation type="journal article" date="2004" name="Environ. Microbiol.">
        <title>Phylogeny-function analysis of (meta)genomic libraries: screening for expression of ribosomal RNA genes by large-insert library fluorescent in situ hybridization (LIL-FISH).</title>
        <authorList>
            <person name="Leveau J.H."/>
            <person name="Gerards S."/>
            <person name="de Boer W."/>
            <person name="van Veen J.A."/>
        </authorList>
    </citation>
    <scope>NUCLEOTIDE SEQUENCE [LARGE SCALE GENOMIC DNA]</scope>
    <source>
        <strain evidence="7 8">Ter331</strain>
    </source>
</reference>
<dbReference type="HOGENOM" id="CLU_034180_13_2_4"/>
<dbReference type="InterPro" id="IPR036259">
    <property type="entry name" value="MFS_trans_sf"/>
</dbReference>
<feature type="transmembrane region" description="Helical" evidence="6">
    <location>
        <begin position="210"/>
        <end position="234"/>
    </location>
</feature>
<dbReference type="SUPFAM" id="SSF103473">
    <property type="entry name" value="MFS general substrate transporter"/>
    <property type="match status" value="1"/>
</dbReference>
<keyword evidence="2" id="KW-1003">Cell membrane</keyword>
<dbReference type="Gene3D" id="1.20.1250.20">
    <property type="entry name" value="MFS general substrate transporter like domains"/>
    <property type="match status" value="1"/>
</dbReference>
<comment type="subcellular location">
    <subcellularLocation>
        <location evidence="1">Cell membrane</location>
        <topology evidence="1">Multi-pass membrane protein</topology>
    </subcellularLocation>
</comment>
<feature type="transmembrane region" description="Helical" evidence="6">
    <location>
        <begin position="99"/>
        <end position="121"/>
    </location>
</feature>
<dbReference type="CDD" id="cd06173">
    <property type="entry name" value="MFS_MefA_like"/>
    <property type="match status" value="1"/>
</dbReference>
<protein>
    <submittedName>
        <fullName evidence="7">Major facilitator superfamily MFS_1</fullName>
    </submittedName>
</protein>
<evidence type="ECO:0000256" key="2">
    <source>
        <dbReference type="ARBA" id="ARBA00022475"/>
    </source>
</evidence>
<feature type="transmembrane region" description="Helical" evidence="6">
    <location>
        <begin position="271"/>
        <end position="295"/>
    </location>
</feature>
<evidence type="ECO:0000256" key="4">
    <source>
        <dbReference type="ARBA" id="ARBA00022989"/>
    </source>
</evidence>
<feature type="transmembrane region" description="Helical" evidence="6">
    <location>
        <begin position="368"/>
        <end position="390"/>
    </location>
</feature>
<reference evidence="8" key="6">
    <citation type="submission" date="2011-05" db="EMBL/GenBank/DDBJ databases">
        <title>Complete sequence of Collimonas fungivorans Ter331.</title>
        <authorList>
            <person name="Leveau J.H."/>
        </authorList>
    </citation>
    <scope>NUCLEOTIDE SEQUENCE [LARGE SCALE GENOMIC DNA]</scope>
    <source>
        <strain evidence="8">Ter331</strain>
    </source>
</reference>
<organism evidence="7 8">
    <name type="scientific">Collimonas fungivorans (strain Ter331)</name>
    <dbReference type="NCBI Taxonomy" id="1005048"/>
    <lineage>
        <taxon>Bacteria</taxon>
        <taxon>Pseudomonadati</taxon>
        <taxon>Pseudomonadota</taxon>
        <taxon>Betaproteobacteria</taxon>
        <taxon>Burkholderiales</taxon>
        <taxon>Oxalobacteraceae</taxon>
        <taxon>Collimonas</taxon>
    </lineage>
</organism>
<evidence type="ECO:0000256" key="1">
    <source>
        <dbReference type="ARBA" id="ARBA00004651"/>
    </source>
</evidence>
<reference evidence="7 8" key="3">
    <citation type="journal article" date="2008" name="FEMS Microbiol. Ecol.">
        <title>Identification and characterization of genes underlying chitinolysis in Collimonas fungivorans Ter331.</title>
        <authorList>
            <person name="Fritsche K."/>
            <person name="de Boer W."/>
            <person name="Gerards S."/>
            <person name="van den Berg M."/>
            <person name="van Veen J.A."/>
            <person name="Leveau J.H."/>
        </authorList>
    </citation>
    <scope>NUCLEOTIDE SEQUENCE [LARGE SCALE GENOMIC DNA]</scope>
    <source>
        <strain evidence="7 8">Ter331</strain>
    </source>
</reference>
<evidence type="ECO:0000256" key="3">
    <source>
        <dbReference type="ARBA" id="ARBA00022692"/>
    </source>
</evidence>
<dbReference type="Pfam" id="PF07690">
    <property type="entry name" value="MFS_1"/>
    <property type="match status" value="1"/>
</dbReference>
<dbReference type="GO" id="GO:0005886">
    <property type="term" value="C:plasma membrane"/>
    <property type="evidence" value="ECO:0007669"/>
    <property type="project" value="UniProtKB-SubCell"/>
</dbReference>
<dbReference type="AlphaFoldDB" id="G0AC65"/>
<feature type="transmembrane region" description="Helical" evidence="6">
    <location>
        <begin position="434"/>
        <end position="452"/>
    </location>
</feature>
<dbReference type="InterPro" id="IPR011701">
    <property type="entry name" value="MFS"/>
</dbReference>
<feature type="transmembrane region" description="Helical" evidence="6">
    <location>
        <begin position="411"/>
        <end position="428"/>
    </location>
</feature>
<dbReference type="KEGG" id="cfu:CFU_2593"/>
<dbReference type="Proteomes" id="UP000008392">
    <property type="component" value="Chromosome"/>
</dbReference>
<dbReference type="eggNOG" id="COG2814">
    <property type="taxonomic scope" value="Bacteria"/>
</dbReference>
<dbReference type="EMBL" id="CP002745">
    <property type="protein sequence ID" value="AEK62420.1"/>
    <property type="molecule type" value="Genomic_DNA"/>
</dbReference>
<sequence>MQQQVKAGRITAIIWSMFLSGTARAALTYPVLPLSESCIIFNAFRQFFIRKLSADPMLRHHDFRRFWLSTVLASFGEQISSLAIPLTAVLLLQATPAQMGILIALQTLPFALFSLPVGVWLDRRSKYPVLLWSEFLFGVVLAVIPISYWLGLLNMHVLYAVGFLMGIGFVIGGSASQVFLAQLVGREHLLDAQSKFAATDSMARLVGPGIAGMLVQLLTAPVAVLVDALAFMASSWNLRYLRKRDSYPAPSDRHPFREMMDGIKMVWSHEVLWPLAWGTALWQLLFNGYLALQILFATHQLGMSPGVLGAAQTLGGLGVLVSSMLLKPLSRRFGSGRTILIGLGGTGAAWLLLAVIPASLFGSPLLSALAYGVVVFIFDCSAMLYFMPYLALRLKLTPDAYHGRMVSTMRFMTVAAAPLGALSAGWIAEHLGVRSGLIAIAVGGSLLTFGLLKTSPLRDIRD</sequence>
<feature type="transmembrane region" description="Helical" evidence="6">
    <location>
        <begin position="157"/>
        <end position="180"/>
    </location>
</feature>
<reference evidence="7 8" key="2">
    <citation type="journal article" date="2006" name="J. Microbiol. Methods">
        <title>Genomic flank-sequencing of plasposon insertion sites for rapid identification of functional genes.</title>
        <authorList>
            <person name="Leveau J.H."/>
            <person name="Gerards S."/>
            <person name="Fritsche K."/>
            <person name="Zondag G."/>
            <person name="van Veen J.A."/>
        </authorList>
    </citation>
    <scope>NUCLEOTIDE SEQUENCE [LARGE SCALE GENOMIC DNA]</scope>
    <source>
        <strain evidence="7 8">Ter331</strain>
    </source>
</reference>
<evidence type="ECO:0000256" key="6">
    <source>
        <dbReference type="SAM" id="Phobius"/>
    </source>
</evidence>
<name>G0AC65_COLFT</name>
<reference evidence="7 8" key="4">
    <citation type="journal article" date="2010" name="Environ. Microbiol.">
        <title>The bacterial genus Collimonas: mycophagy, weathering and other adaptive solutions to life in oligotrophic soil environments.</title>
        <authorList>
            <person name="Leveau J.H."/>
            <person name="Uroz S."/>
            <person name="de Boer W."/>
        </authorList>
    </citation>
    <scope>NUCLEOTIDE SEQUENCE [LARGE SCALE GENOMIC DNA]</scope>
    <source>
        <strain evidence="7 8">Ter331</strain>
    </source>
</reference>
<dbReference type="STRING" id="1005048.CFU_2593"/>
<evidence type="ECO:0000256" key="5">
    <source>
        <dbReference type="ARBA" id="ARBA00023136"/>
    </source>
</evidence>
<feature type="transmembrane region" description="Helical" evidence="6">
    <location>
        <begin position="66"/>
        <end position="92"/>
    </location>
</feature>
<keyword evidence="5 6" id="KW-0472">Membrane</keyword>
<dbReference type="GO" id="GO:0022857">
    <property type="term" value="F:transmembrane transporter activity"/>
    <property type="evidence" value="ECO:0007669"/>
    <property type="project" value="InterPro"/>
</dbReference>
<feature type="transmembrane region" description="Helical" evidence="6">
    <location>
        <begin position="307"/>
        <end position="326"/>
    </location>
</feature>
<gene>
    <name evidence="7" type="ordered locus">CFU_2593</name>
</gene>
<keyword evidence="4 6" id="KW-1133">Transmembrane helix</keyword>
<proteinExistence type="predicted"/>
<evidence type="ECO:0000313" key="7">
    <source>
        <dbReference type="EMBL" id="AEK62420.1"/>
    </source>
</evidence>
<dbReference type="PANTHER" id="PTHR23513">
    <property type="entry name" value="INTEGRAL MEMBRANE EFFLUX PROTEIN-RELATED"/>
    <property type="match status" value="1"/>
</dbReference>
<feature type="transmembrane region" description="Helical" evidence="6">
    <location>
        <begin position="338"/>
        <end position="362"/>
    </location>
</feature>
<reference evidence="7 8" key="5">
    <citation type="journal article" date="2011" name="ISME J.">
        <title>Dual transcriptional profiling of a bacterial/fungal confrontation: Collimonas fungivorans versus Aspergillus niger.</title>
        <authorList>
            <person name="Mela F."/>
            <person name="Fritsche K."/>
            <person name="de Boer W."/>
            <person name="van Veen J.A."/>
            <person name="de Graaff L.H."/>
            <person name="van den Berg M."/>
            <person name="Leveau J.H."/>
        </authorList>
    </citation>
    <scope>NUCLEOTIDE SEQUENCE [LARGE SCALE GENOMIC DNA]</scope>
    <source>
        <strain evidence="7 8">Ter331</strain>
    </source>
</reference>
<feature type="transmembrane region" description="Helical" evidence="6">
    <location>
        <begin position="127"/>
        <end position="150"/>
    </location>
</feature>
<evidence type="ECO:0000313" key="8">
    <source>
        <dbReference type="Proteomes" id="UP000008392"/>
    </source>
</evidence>